<keyword evidence="1" id="KW-0472">Membrane</keyword>
<reference evidence="2 3" key="1">
    <citation type="journal article" date="2002" name="Int. J. Syst. Evol. Microbiol.">
        <title>Sphingopyxis witflariensis sp. nov., isolated from activated sludge.</title>
        <authorList>
            <person name="Kampfer P."/>
            <person name="Witzenberger R."/>
            <person name="Denner E.B."/>
            <person name="Busse H.J."/>
            <person name="Neef A."/>
        </authorList>
    </citation>
    <scope>NUCLEOTIDE SEQUENCE [LARGE SCALE GENOMIC DNA]</scope>
    <source>
        <strain evidence="2 3">DSM 14551</strain>
    </source>
</reference>
<dbReference type="EMBL" id="NISJ01000014">
    <property type="protein sequence ID" value="OWQ91803.1"/>
    <property type="molecule type" value="Genomic_DNA"/>
</dbReference>
<protein>
    <submittedName>
        <fullName evidence="2">Uncharacterized protein</fullName>
    </submittedName>
</protein>
<dbReference type="RefSeq" id="WP_088474276.1">
    <property type="nucleotide sequence ID" value="NZ_NISJ01000014.1"/>
</dbReference>
<dbReference type="OrthoDB" id="7594282at2"/>
<accession>A0A246JGV7</accession>
<dbReference type="AlphaFoldDB" id="A0A246JGV7"/>
<keyword evidence="1" id="KW-1133">Transmembrane helix</keyword>
<dbReference type="Proteomes" id="UP000197097">
    <property type="component" value="Unassembled WGS sequence"/>
</dbReference>
<organism evidence="2 3">
    <name type="scientific">Sphingopyxis witflariensis</name>
    <dbReference type="NCBI Taxonomy" id="173675"/>
    <lineage>
        <taxon>Bacteria</taxon>
        <taxon>Pseudomonadati</taxon>
        <taxon>Pseudomonadota</taxon>
        <taxon>Alphaproteobacteria</taxon>
        <taxon>Sphingomonadales</taxon>
        <taxon>Sphingomonadaceae</taxon>
        <taxon>Sphingopyxis</taxon>
    </lineage>
</organism>
<comment type="caution">
    <text evidence="2">The sequence shown here is derived from an EMBL/GenBank/DDBJ whole genome shotgun (WGS) entry which is preliminary data.</text>
</comment>
<sequence>MQQQLPLRPSDLVRVWDGYIAFLKQPAGTAIEAVIPRHALLAMTDAARRGRKRRRLLNVLRIASAIVASVGAIVSVAVNPMIIGIGMLLIGGLGFIGAHNRSKIRDEPEIDEVVAEPDATLERNLRALDDFRNLIASGDIPCVERLPDGTLKPVAPAALSAFAADHGTLLILSRDQTLWQCIPRRPIPMSSLWVRMSGRVAPALVTSRVLLDTPDRELFDRRIEWLLSHAQQPTPRARSFCEAVQIIVALRRPEFDGMTFERKKELLSGEGFGESRIEKIHAGIYPAFNNFLRALPMHEFP</sequence>
<evidence type="ECO:0000313" key="2">
    <source>
        <dbReference type="EMBL" id="OWQ91803.1"/>
    </source>
</evidence>
<evidence type="ECO:0000313" key="3">
    <source>
        <dbReference type="Proteomes" id="UP000197097"/>
    </source>
</evidence>
<keyword evidence="3" id="KW-1185">Reference proteome</keyword>
<evidence type="ECO:0000256" key="1">
    <source>
        <dbReference type="SAM" id="Phobius"/>
    </source>
</evidence>
<name>A0A246JGV7_9SPHN</name>
<feature type="transmembrane region" description="Helical" evidence="1">
    <location>
        <begin position="56"/>
        <end position="75"/>
    </location>
</feature>
<feature type="transmembrane region" description="Helical" evidence="1">
    <location>
        <begin position="81"/>
        <end position="98"/>
    </location>
</feature>
<gene>
    <name evidence="2" type="ORF">CDQ91_18945</name>
</gene>
<proteinExistence type="predicted"/>
<keyword evidence="1" id="KW-0812">Transmembrane</keyword>